<reference evidence="2 3" key="1">
    <citation type="submission" date="2016-02" db="EMBL/GenBank/DDBJ databases">
        <title>Genome analysis of coral dinoflagellate symbionts highlights evolutionary adaptations to a symbiotic lifestyle.</title>
        <authorList>
            <person name="Aranda M."/>
            <person name="Li Y."/>
            <person name="Liew Y.J."/>
            <person name="Baumgarten S."/>
            <person name="Simakov O."/>
            <person name="Wilson M."/>
            <person name="Piel J."/>
            <person name="Ashoor H."/>
            <person name="Bougouffa S."/>
            <person name="Bajic V.B."/>
            <person name="Ryu T."/>
            <person name="Ravasi T."/>
            <person name="Bayer T."/>
            <person name="Micklem G."/>
            <person name="Kim H."/>
            <person name="Bhak J."/>
            <person name="Lajeunesse T.C."/>
            <person name="Voolstra C.R."/>
        </authorList>
    </citation>
    <scope>NUCLEOTIDE SEQUENCE [LARGE SCALE GENOMIC DNA]</scope>
    <source>
        <strain evidence="2 3">CCMP2467</strain>
    </source>
</reference>
<evidence type="ECO:0000259" key="1">
    <source>
        <dbReference type="Pfam" id="PF05773"/>
    </source>
</evidence>
<gene>
    <name evidence="2" type="ORF">AK812_SmicGene21601</name>
</gene>
<dbReference type="EMBL" id="LSRX01000476">
    <property type="protein sequence ID" value="OLP96198.1"/>
    <property type="molecule type" value="Genomic_DNA"/>
</dbReference>
<dbReference type="SUPFAM" id="SSF54495">
    <property type="entry name" value="UBC-like"/>
    <property type="match status" value="1"/>
</dbReference>
<comment type="caution">
    <text evidence="2">The sequence shown here is derived from an EMBL/GenBank/DDBJ whole genome shotgun (WGS) entry which is preliminary data.</text>
</comment>
<dbReference type="CDD" id="cd11605">
    <property type="entry name" value="RWD_DRWD_ELF-like"/>
    <property type="match status" value="1"/>
</dbReference>
<dbReference type="OrthoDB" id="69641at2759"/>
<dbReference type="AlphaFoldDB" id="A0A1Q9DM07"/>
<name>A0A1Q9DM07_SYMMI</name>
<evidence type="ECO:0000313" key="2">
    <source>
        <dbReference type="EMBL" id="OLP96198.1"/>
    </source>
</evidence>
<dbReference type="Pfam" id="PF05773">
    <property type="entry name" value="RWD"/>
    <property type="match status" value="1"/>
</dbReference>
<keyword evidence="3" id="KW-1185">Reference proteome</keyword>
<dbReference type="Proteomes" id="UP000186817">
    <property type="component" value="Unassembled WGS sequence"/>
</dbReference>
<dbReference type="InterPro" id="IPR006575">
    <property type="entry name" value="RWD_dom"/>
</dbReference>
<dbReference type="Gene3D" id="3.10.110.10">
    <property type="entry name" value="Ubiquitin Conjugating Enzyme"/>
    <property type="match status" value="1"/>
</dbReference>
<dbReference type="InterPro" id="IPR016135">
    <property type="entry name" value="UBQ-conjugating_enzyme/RWD"/>
</dbReference>
<feature type="domain" description="RWD" evidence="1">
    <location>
        <begin position="2"/>
        <end position="78"/>
    </location>
</feature>
<accession>A0A1Q9DM07</accession>
<sequence length="189" mass="19959">MLEEEQEALEAIYAADFEVLSCSSWLIHVGCGTALRVELPVGYPASRPPCVWVECPHGTAPPDIQASLEACDNVVETGTDSAVVGHAGKAGEAGRVDPHIGIHTVSKAADPDVARGMATVSIAMPTQLVDTGVCERCPAARSQNHGGYAQRGVHLQPGVFGTQIPRYGRLAVLKKRGDKDIVVIVPRTD</sequence>
<evidence type="ECO:0000313" key="3">
    <source>
        <dbReference type="Proteomes" id="UP000186817"/>
    </source>
</evidence>
<organism evidence="2 3">
    <name type="scientific">Symbiodinium microadriaticum</name>
    <name type="common">Dinoflagellate</name>
    <name type="synonym">Zooxanthella microadriatica</name>
    <dbReference type="NCBI Taxonomy" id="2951"/>
    <lineage>
        <taxon>Eukaryota</taxon>
        <taxon>Sar</taxon>
        <taxon>Alveolata</taxon>
        <taxon>Dinophyceae</taxon>
        <taxon>Suessiales</taxon>
        <taxon>Symbiodiniaceae</taxon>
        <taxon>Symbiodinium</taxon>
    </lineage>
</organism>
<proteinExistence type="predicted"/>
<protein>
    <recommendedName>
        <fullName evidence="1">RWD domain-containing protein</fullName>
    </recommendedName>
</protein>